<organism evidence="1 2">
    <name type="scientific">Escherichia coli</name>
    <dbReference type="NCBI Taxonomy" id="562"/>
    <lineage>
        <taxon>Bacteria</taxon>
        <taxon>Pseudomonadati</taxon>
        <taxon>Pseudomonadota</taxon>
        <taxon>Gammaproteobacteria</taxon>
        <taxon>Enterobacterales</taxon>
        <taxon>Enterobacteriaceae</taxon>
        <taxon>Escherichia</taxon>
    </lineage>
</organism>
<protein>
    <submittedName>
        <fullName evidence="1">ANR family transcriptional regulator</fullName>
    </submittedName>
</protein>
<geneLocation type="plasmid" evidence="2">
    <name>prhb30-c10_5</name>
</geneLocation>
<dbReference type="NCBIfam" id="NF033650">
    <property type="entry name" value="ANR_neg_reg"/>
    <property type="match status" value="1"/>
</dbReference>
<gene>
    <name evidence="1" type="ORF">HVY77_28255</name>
</gene>
<dbReference type="RefSeq" id="WP_289247204.1">
    <property type="nucleotide sequence ID" value="NZ_BLCD01000615.1"/>
</dbReference>
<evidence type="ECO:0000313" key="1">
    <source>
        <dbReference type="EMBL" id="QMF70686.1"/>
    </source>
</evidence>
<reference evidence="1 2" key="1">
    <citation type="submission" date="2020-06" db="EMBL/GenBank/DDBJ databases">
        <title>REHAB project genomes.</title>
        <authorList>
            <person name="Shaw L.P."/>
        </authorList>
    </citation>
    <scope>NUCLEOTIDE SEQUENCE [LARGE SCALE GENOMIC DNA]</scope>
    <source>
        <strain evidence="1 2">RHB30-C10</strain>
        <plasmid evidence="2">prhb30-c10_5</plasmid>
    </source>
</reference>
<proteinExistence type="predicted"/>
<dbReference type="AlphaFoldDB" id="A0A7H9SFC3"/>
<evidence type="ECO:0000313" key="2">
    <source>
        <dbReference type="Proteomes" id="UP000512322"/>
    </source>
</evidence>
<sequence length="64" mass="7735">MLPKNSSKQFRFFAHIASNAEKKKKYDLAAQFWNKALAYTVKKENIEWIIRRREFCSKQNKLLK</sequence>
<accession>A0A7H9SFC3</accession>
<keyword evidence="1" id="KW-0614">Plasmid</keyword>
<dbReference type="InterPro" id="IPR047666">
    <property type="entry name" value="ANR_neg_reg"/>
</dbReference>
<dbReference type="EMBL" id="CP057297">
    <property type="protein sequence ID" value="QMF70686.1"/>
    <property type="molecule type" value="Genomic_DNA"/>
</dbReference>
<dbReference type="Proteomes" id="UP000512322">
    <property type="component" value="Plasmid pRHB30-C10_5"/>
</dbReference>
<name>A0A7H9SFC3_ECOLX</name>